<dbReference type="GO" id="GO:0003700">
    <property type="term" value="F:DNA-binding transcription factor activity"/>
    <property type="evidence" value="ECO:0007669"/>
    <property type="project" value="InterPro"/>
</dbReference>
<evidence type="ECO:0000313" key="3">
    <source>
        <dbReference type="Proteomes" id="UP000192934"/>
    </source>
</evidence>
<dbReference type="PANTHER" id="PTHR39515">
    <property type="entry name" value="CONSERVED PROTEIN"/>
    <property type="match status" value="1"/>
</dbReference>
<dbReference type="Gene3D" id="1.10.10.10">
    <property type="entry name" value="Winged helix-like DNA-binding domain superfamily/Winged helix DNA-binding domain"/>
    <property type="match status" value="1"/>
</dbReference>
<dbReference type="InterPro" id="IPR000835">
    <property type="entry name" value="HTH_MarR-typ"/>
</dbReference>
<dbReference type="PRINTS" id="PR00598">
    <property type="entry name" value="HTHMARR"/>
</dbReference>
<keyword evidence="3" id="KW-1185">Reference proteome</keyword>
<sequence>MSYESDRINEDIAARLHGAAIRLLRLVRREDVAAGLSAPRLSALSVLVFAGPLSLAELAAAEQVRPPTMSRIVDALVKAGLATRETDARDRRAVRIAATDEGRELLEEGRRRRVRVLAARLAALGPSEQRALARGVELIEQVSRG</sequence>
<gene>
    <name evidence="2" type="ORF">SAMN06295910_0578</name>
</gene>
<evidence type="ECO:0000259" key="1">
    <source>
        <dbReference type="PROSITE" id="PS50995"/>
    </source>
</evidence>
<organism evidence="2 3">
    <name type="scientific">Allosphingosinicella indica</name>
    <dbReference type="NCBI Taxonomy" id="941907"/>
    <lineage>
        <taxon>Bacteria</taxon>
        <taxon>Pseudomonadati</taxon>
        <taxon>Pseudomonadota</taxon>
        <taxon>Alphaproteobacteria</taxon>
        <taxon>Sphingomonadales</taxon>
        <taxon>Sphingomonadaceae</taxon>
        <taxon>Allosphingosinicella</taxon>
    </lineage>
</organism>
<accession>A0A1X7FZZ6</accession>
<dbReference type="PROSITE" id="PS50995">
    <property type="entry name" value="HTH_MARR_2"/>
    <property type="match status" value="1"/>
</dbReference>
<evidence type="ECO:0000313" key="2">
    <source>
        <dbReference type="EMBL" id="SMF61586.1"/>
    </source>
</evidence>
<name>A0A1X7FZZ6_9SPHN</name>
<dbReference type="Pfam" id="PF01047">
    <property type="entry name" value="MarR"/>
    <property type="match status" value="1"/>
</dbReference>
<dbReference type="InterPro" id="IPR052526">
    <property type="entry name" value="HTH-type_Bedaq_tolerance"/>
</dbReference>
<dbReference type="PANTHER" id="PTHR39515:SF2">
    <property type="entry name" value="HTH-TYPE TRANSCRIPTIONAL REGULATOR RV0880"/>
    <property type="match status" value="1"/>
</dbReference>
<dbReference type="SMART" id="SM00347">
    <property type="entry name" value="HTH_MARR"/>
    <property type="match status" value="1"/>
</dbReference>
<dbReference type="STRING" id="941907.SAMN06295910_0578"/>
<dbReference type="Proteomes" id="UP000192934">
    <property type="component" value="Chromosome I"/>
</dbReference>
<dbReference type="OrthoDB" id="8906692at2"/>
<dbReference type="EMBL" id="LT840185">
    <property type="protein sequence ID" value="SMF61586.1"/>
    <property type="molecule type" value="Genomic_DNA"/>
</dbReference>
<dbReference type="InterPro" id="IPR036388">
    <property type="entry name" value="WH-like_DNA-bd_sf"/>
</dbReference>
<dbReference type="SUPFAM" id="SSF46785">
    <property type="entry name" value="Winged helix' DNA-binding domain"/>
    <property type="match status" value="1"/>
</dbReference>
<feature type="domain" description="HTH marR-type" evidence="1">
    <location>
        <begin position="9"/>
        <end position="141"/>
    </location>
</feature>
<dbReference type="AlphaFoldDB" id="A0A1X7FZZ6"/>
<proteinExistence type="predicted"/>
<dbReference type="RefSeq" id="WP_085217434.1">
    <property type="nucleotide sequence ID" value="NZ_LT840185.1"/>
</dbReference>
<protein>
    <submittedName>
        <fullName evidence="2">Transcriptional regulator, MarR family</fullName>
    </submittedName>
</protein>
<dbReference type="InterPro" id="IPR036390">
    <property type="entry name" value="WH_DNA-bd_sf"/>
</dbReference>
<reference evidence="3" key="1">
    <citation type="submission" date="2017-04" db="EMBL/GenBank/DDBJ databases">
        <authorList>
            <person name="Varghese N."/>
            <person name="Submissions S."/>
        </authorList>
    </citation>
    <scope>NUCLEOTIDE SEQUENCE [LARGE SCALE GENOMIC DNA]</scope>
    <source>
        <strain evidence="3">Dd16</strain>
    </source>
</reference>